<protein>
    <submittedName>
        <fullName evidence="1">Uncharacterized protein</fullName>
    </submittedName>
</protein>
<evidence type="ECO:0000313" key="2">
    <source>
        <dbReference type="Proteomes" id="UP000534783"/>
    </source>
</evidence>
<dbReference type="AlphaFoldDB" id="A0A7X6DTB5"/>
<gene>
    <name evidence="1" type="ORF">MNODULE_19170</name>
</gene>
<name>A0A7X6DTB5_9BACT</name>
<keyword evidence="2" id="KW-1185">Reference proteome</keyword>
<proteinExistence type="predicted"/>
<dbReference type="RefSeq" id="WP_168062813.1">
    <property type="nucleotide sequence ID" value="NZ_VTOW01000004.1"/>
</dbReference>
<organism evidence="1 2">
    <name type="scientific">Candidatus Manganitrophus noduliformans</name>
    <dbReference type="NCBI Taxonomy" id="2606439"/>
    <lineage>
        <taxon>Bacteria</taxon>
        <taxon>Pseudomonadati</taxon>
        <taxon>Nitrospirota</taxon>
        <taxon>Nitrospiria</taxon>
        <taxon>Candidatus Troglogloeales</taxon>
        <taxon>Candidatus Manganitrophaceae</taxon>
        <taxon>Candidatus Manganitrophus</taxon>
    </lineage>
</organism>
<comment type="caution">
    <text evidence="1">The sequence shown here is derived from an EMBL/GenBank/DDBJ whole genome shotgun (WGS) entry which is preliminary data.</text>
</comment>
<accession>A0A7X6DTB5</accession>
<dbReference type="EMBL" id="VTOW01000004">
    <property type="protein sequence ID" value="NKE72877.1"/>
    <property type="molecule type" value="Genomic_DNA"/>
</dbReference>
<reference evidence="1 2" key="1">
    <citation type="journal article" date="2020" name="Nature">
        <title>Bacterial chemolithoautotrophy via manganese oxidation.</title>
        <authorList>
            <person name="Yu H."/>
            <person name="Leadbetter J.R."/>
        </authorList>
    </citation>
    <scope>NUCLEOTIDE SEQUENCE [LARGE SCALE GENOMIC DNA]</scope>
    <source>
        <strain evidence="1 2">Mn-1</strain>
    </source>
</reference>
<evidence type="ECO:0000313" key="1">
    <source>
        <dbReference type="EMBL" id="NKE72877.1"/>
    </source>
</evidence>
<sequence length="150" mass="17266">MIEEPLKDLEKAVRSYLKAAAGDCPFCDLKRDDAGCECGRIAQAEEQAEREILALAKRHRRSHACEYSRRELLKQFYKMGDIYSGESLGIYRCTGCRRLWMIRFQHDAGTGSDDIWLAPGESERGYEFTLEEAVKYRDKESVSKEEKNGE</sequence>
<dbReference type="Proteomes" id="UP000534783">
    <property type="component" value="Unassembled WGS sequence"/>
</dbReference>